<accession>A0A1B1NFS1</accession>
<dbReference type="STRING" id="1758689.SGUI_2880"/>
<name>A0A1B1NFS1_9MICO</name>
<dbReference type="PROSITE" id="PS51257">
    <property type="entry name" value="PROKAR_LIPOPROTEIN"/>
    <property type="match status" value="1"/>
</dbReference>
<dbReference type="KEGG" id="serj:SGUI_2880"/>
<feature type="chain" id="PRO_5039389718" description="Lipoprotein" evidence="2">
    <location>
        <begin position="23"/>
        <end position="236"/>
    </location>
</feature>
<evidence type="ECO:0000313" key="4">
    <source>
        <dbReference type="Proteomes" id="UP000092482"/>
    </source>
</evidence>
<keyword evidence="2" id="KW-0732">Signal</keyword>
<gene>
    <name evidence="3" type="ORF">SGUI_2880</name>
</gene>
<keyword evidence="4" id="KW-1185">Reference proteome</keyword>
<evidence type="ECO:0000256" key="2">
    <source>
        <dbReference type="SAM" id="SignalP"/>
    </source>
</evidence>
<evidence type="ECO:0000313" key="3">
    <source>
        <dbReference type="EMBL" id="ANS80276.1"/>
    </source>
</evidence>
<evidence type="ECO:0000256" key="1">
    <source>
        <dbReference type="SAM" id="MobiDB-lite"/>
    </source>
</evidence>
<sequence>MSPGGRRLPAALLLALAVTACTNEGEEMTPTGQGPESSGGGATSSAPSAPVELVASVTATVEPGSAPEGFTSGLEGLLVSYSVTNEGAEPIKVATDRAAAQARSATQAPAAVWTSAGSEEDVARLSKQVFGIPDGVLPNEVHRATSVTVEPGATTEDSAFLPLPLQPELPSGGETITVTESPLTDPDAVRRLEVCVQIAPGPTPGQEEPFASTIAADAGDTALVCSEPIPLPGDER</sequence>
<feature type="signal peptide" evidence="2">
    <location>
        <begin position="1"/>
        <end position="22"/>
    </location>
</feature>
<dbReference type="RefSeq" id="WP_066641532.1">
    <property type="nucleotide sequence ID" value="NZ_CP014989.1"/>
</dbReference>
<organism evidence="3 4">
    <name type="scientific">Serinicoccus hydrothermalis</name>
    <dbReference type="NCBI Taxonomy" id="1758689"/>
    <lineage>
        <taxon>Bacteria</taxon>
        <taxon>Bacillati</taxon>
        <taxon>Actinomycetota</taxon>
        <taxon>Actinomycetes</taxon>
        <taxon>Micrococcales</taxon>
        <taxon>Ornithinimicrobiaceae</taxon>
        <taxon>Serinicoccus</taxon>
    </lineage>
</organism>
<dbReference type="Proteomes" id="UP000092482">
    <property type="component" value="Chromosome"/>
</dbReference>
<proteinExistence type="predicted"/>
<dbReference type="AlphaFoldDB" id="A0A1B1NFS1"/>
<evidence type="ECO:0008006" key="5">
    <source>
        <dbReference type="Google" id="ProtNLM"/>
    </source>
</evidence>
<protein>
    <recommendedName>
        <fullName evidence="5">Lipoprotein</fullName>
    </recommendedName>
</protein>
<reference evidence="3 4" key="1">
    <citation type="submission" date="2016-03" db="EMBL/GenBank/DDBJ databases">
        <title>Shallow-sea hydrothermal system.</title>
        <authorList>
            <person name="Tang K."/>
        </authorList>
    </citation>
    <scope>NUCLEOTIDE SEQUENCE [LARGE SCALE GENOMIC DNA]</scope>
    <source>
        <strain evidence="3 4">JLT9</strain>
    </source>
</reference>
<feature type="region of interest" description="Disordered" evidence="1">
    <location>
        <begin position="25"/>
        <end position="49"/>
    </location>
</feature>
<dbReference type="OrthoDB" id="4866442at2"/>
<dbReference type="EMBL" id="CP014989">
    <property type="protein sequence ID" value="ANS80276.1"/>
    <property type="molecule type" value="Genomic_DNA"/>
</dbReference>